<dbReference type="AlphaFoldDB" id="A0A174ZML4"/>
<dbReference type="SUPFAM" id="SSF53448">
    <property type="entry name" value="Nucleotide-diphospho-sugar transferases"/>
    <property type="match status" value="1"/>
</dbReference>
<dbReference type="RefSeq" id="WP_055287127.1">
    <property type="nucleotide sequence ID" value="NZ_CABIXW010000004.1"/>
</dbReference>
<evidence type="ECO:0000259" key="1">
    <source>
        <dbReference type="Pfam" id="PF00535"/>
    </source>
</evidence>
<keyword evidence="2" id="KW-0808">Transferase</keyword>
<gene>
    <name evidence="2" type="primary">hyaD_2</name>
    <name evidence="2" type="ORF">ERS852492_01648</name>
</gene>
<reference evidence="2 3" key="1">
    <citation type="submission" date="2015-09" db="EMBL/GenBank/DDBJ databases">
        <authorList>
            <consortium name="Pathogen Informatics"/>
        </authorList>
    </citation>
    <scope>NUCLEOTIDE SEQUENCE [LARGE SCALE GENOMIC DNA]</scope>
    <source>
        <strain evidence="2 3">2789STDY5834878</strain>
    </source>
</reference>
<organism evidence="2 3">
    <name type="scientific">Lachnospira eligens</name>
    <dbReference type="NCBI Taxonomy" id="39485"/>
    <lineage>
        <taxon>Bacteria</taxon>
        <taxon>Bacillati</taxon>
        <taxon>Bacillota</taxon>
        <taxon>Clostridia</taxon>
        <taxon>Lachnospirales</taxon>
        <taxon>Lachnospiraceae</taxon>
        <taxon>Lachnospira</taxon>
    </lineage>
</organism>
<dbReference type="InterPro" id="IPR029044">
    <property type="entry name" value="Nucleotide-diphossugar_trans"/>
</dbReference>
<protein>
    <submittedName>
        <fullName evidence="2">Hyaluronan synthase</fullName>
        <ecNumber evidence="2">2.4.1.212</ecNumber>
    </submittedName>
</protein>
<evidence type="ECO:0000313" key="2">
    <source>
        <dbReference type="EMBL" id="CUQ85578.1"/>
    </source>
</evidence>
<keyword evidence="2" id="KW-0328">Glycosyltransferase</keyword>
<feature type="domain" description="Glycosyltransferase 2-like" evidence="1">
    <location>
        <begin position="7"/>
        <end position="136"/>
    </location>
</feature>
<dbReference type="Gene3D" id="3.90.550.10">
    <property type="entry name" value="Spore Coat Polysaccharide Biosynthesis Protein SpsA, Chain A"/>
    <property type="match status" value="1"/>
</dbReference>
<evidence type="ECO:0000313" key="3">
    <source>
        <dbReference type="Proteomes" id="UP000095780"/>
    </source>
</evidence>
<dbReference type="PANTHER" id="PTHR22916:SF3">
    <property type="entry name" value="UDP-GLCNAC:BETAGAL BETA-1,3-N-ACETYLGLUCOSAMINYLTRANSFERASE-LIKE PROTEIN 1"/>
    <property type="match status" value="1"/>
</dbReference>
<name>A0A174ZML4_9FIRM</name>
<accession>A0A174ZML4</accession>
<dbReference type="InterPro" id="IPR001173">
    <property type="entry name" value="Glyco_trans_2-like"/>
</dbReference>
<dbReference type="EMBL" id="CZBV01000004">
    <property type="protein sequence ID" value="CUQ85578.1"/>
    <property type="molecule type" value="Genomic_DNA"/>
</dbReference>
<dbReference type="GO" id="GO:0050501">
    <property type="term" value="F:hyaluronan synthase activity"/>
    <property type="evidence" value="ECO:0007669"/>
    <property type="project" value="UniProtKB-EC"/>
</dbReference>
<dbReference type="Pfam" id="PF00535">
    <property type="entry name" value="Glycos_transf_2"/>
    <property type="match status" value="1"/>
</dbReference>
<proteinExistence type="predicted"/>
<dbReference type="PANTHER" id="PTHR22916">
    <property type="entry name" value="GLYCOSYLTRANSFERASE"/>
    <property type="match status" value="1"/>
</dbReference>
<dbReference type="Proteomes" id="UP000095780">
    <property type="component" value="Unassembled WGS sequence"/>
</dbReference>
<dbReference type="EC" id="2.4.1.212" evidence="2"/>
<sequence length="405" mass="47476">MSQIKVSVIIPVYNTEKYLVKCLVSVLNQSLREIEIICINDCSTDNSDEIINKFQKQDSRIIYKKNSNNKGLSISRNIGIECARGKYIFFLDSDDYIKENTLEELYYKAYEYNLDILYFGFNEIQINGEKVKRKGEDFFPDIIEGKDFFCNSMEKNNSYLMSWTAIYDRNFIKKNNIMFEKEIIFEDDLFYVKALMTATRVSSVNDCYYGYMRRDNSITKSTNNIQKKIWSLCKIMVKTYEYLENDYDDRVNISLDKFIRLESKALINYYKRIDCFDMSDVKKHRADYIMLSIASSSLYNGFFQFKLPLEILEKIRENQKIVIYGAGKVGQGLNELLCERGICISCFAETKLENKLQINGIDTVEIQEADRDSLILIAIKNKSYKLVDNAKSLGFKYIVDINEYI</sequence>
<dbReference type="CDD" id="cd00761">
    <property type="entry name" value="Glyco_tranf_GTA_type"/>
    <property type="match status" value="1"/>
</dbReference>